<keyword evidence="7" id="KW-1185">Reference proteome</keyword>
<keyword evidence="4" id="KW-0862">Zinc</keyword>
<reference evidence="6 7" key="1">
    <citation type="submission" date="2013-12" db="EMBL/GenBank/DDBJ databases">
        <authorList>
            <person name="Stott M."/>
        </authorList>
    </citation>
    <scope>NUCLEOTIDE SEQUENCE [LARGE SCALE GENOMIC DNA]</scope>
    <source>
        <strain evidence="6 7">K22</strain>
    </source>
</reference>
<dbReference type="OrthoDB" id="9802248at2"/>
<name>A0A0B6WWV9_9BACT</name>
<dbReference type="GO" id="GO:0016787">
    <property type="term" value="F:hydrolase activity"/>
    <property type="evidence" value="ECO:0007669"/>
    <property type="project" value="UniProtKB-KW"/>
</dbReference>
<feature type="domain" description="Metallo-beta-lactamase" evidence="5">
    <location>
        <begin position="12"/>
        <end position="204"/>
    </location>
</feature>
<accession>A0A0B6WWV9</accession>
<proteinExistence type="predicted"/>
<evidence type="ECO:0000256" key="2">
    <source>
        <dbReference type="ARBA" id="ARBA00022723"/>
    </source>
</evidence>
<reference evidence="6 7" key="2">
    <citation type="submission" date="2015-01" db="EMBL/GenBank/DDBJ databases">
        <title>Complete genome sequence of Pyrinomonas methylaliphatogenes type strain K22T.</title>
        <authorList>
            <person name="Lee K.C.Y."/>
            <person name="Power J.F."/>
            <person name="Dunfield P.F."/>
            <person name="Morgan X.C."/>
            <person name="Huttenhower C."/>
            <person name="Stott M.B."/>
        </authorList>
    </citation>
    <scope>NUCLEOTIDE SEQUENCE [LARGE SCALE GENOMIC DNA]</scope>
    <source>
        <strain evidence="6 7">K22</strain>
    </source>
</reference>
<keyword evidence="2" id="KW-0479">Metal-binding</keyword>
<keyword evidence="3 6" id="KW-0378">Hydrolase</keyword>
<evidence type="ECO:0000256" key="4">
    <source>
        <dbReference type="ARBA" id="ARBA00022833"/>
    </source>
</evidence>
<dbReference type="InterPro" id="IPR051453">
    <property type="entry name" value="MBL_Glyoxalase_II"/>
</dbReference>
<sequence>MIVKTFVVTPFQQNARIVACERTRRAVVIDPGDAAGARRIASTLDRLGLALQAIALTHAHVDHIGGVSELKRLKPDAEIILHPADEALYRALPEQPMWLGIPRSEWPSLGLVYESPPPIDRHWADEDEYELGDLRFVIYHTPGHAPGHVVLFESKERALFGGDCLFAGSIGRTDLPGGSFEELIDSIENKILPLGDDVRVYTGHGPETTIGQERRTNPFLTGAYLVYKPR</sequence>
<protein>
    <submittedName>
        <fullName evidence="6">Zn-dependent hydrolase, glyoxylase</fullName>
    </submittedName>
</protein>
<dbReference type="Gene3D" id="3.60.15.10">
    <property type="entry name" value="Ribonuclease Z/Hydroxyacylglutathione hydrolase-like"/>
    <property type="match status" value="1"/>
</dbReference>
<comment type="cofactor">
    <cofactor evidence="1">
        <name>Zn(2+)</name>
        <dbReference type="ChEBI" id="CHEBI:29105"/>
    </cofactor>
</comment>
<dbReference type="RefSeq" id="WP_041974527.1">
    <property type="nucleotide sequence ID" value="NZ_CBXV010000002.1"/>
</dbReference>
<dbReference type="GO" id="GO:0046872">
    <property type="term" value="F:metal ion binding"/>
    <property type="evidence" value="ECO:0007669"/>
    <property type="project" value="UniProtKB-KW"/>
</dbReference>
<dbReference type="SMART" id="SM00849">
    <property type="entry name" value="Lactamase_B"/>
    <property type="match status" value="1"/>
</dbReference>
<dbReference type="AlphaFoldDB" id="A0A0B6WWV9"/>
<dbReference type="PANTHER" id="PTHR46233">
    <property type="entry name" value="HYDROXYACYLGLUTATHIONE HYDROLASE GLOC"/>
    <property type="match status" value="1"/>
</dbReference>
<dbReference type="PANTHER" id="PTHR46233:SF3">
    <property type="entry name" value="HYDROXYACYLGLUTATHIONE HYDROLASE GLOC"/>
    <property type="match status" value="1"/>
</dbReference>
<evidence type="ECO:0000256" key="3">
    <source>
        <dbReference type="ARBA" id="ARBA00022801"/>
    </source>
</evidence>
<dbReference type="STRING" id="454194.PYK22_00609"/>
<evidence type="ECO:0000313" key="7">
    <source>
        <dbReference type="Proteomes" id="UP000031518"/>
    </source>
</evidence>
<evidence type="ECO:0000313" key="6">
    <source>
        <dbReference type="EMBL" id="CDM64615.1"/>
    </source>
</evidence>
<dbReference type="InterPro" id="IPR001279">
    <property type="entry name" value="Metallo-B-lactamas"/>
</dbReference>
<organism evidence="6 7">
    <name type="scientific">Pyrinomonas methylaliphatogenes</name>
    <dbReference type="NCBI Taxonomy" id="454194"/>
    <lineage>
        <taxon>Bacteria</taxon>
        <taxon>Pseudomonadati</taxon>
        <taxon>Acidobacteriota</taxon>
        <taxon>Blastocatellia</taxon>
        <taxon>Blastocatellales</taxon>
        <taxon>Pyrinomonadaceae</taxon>
        <taxon>Pyrinomonas</taxon>
    </lineage>
</organism>
<gene>
    <name evidence="6" type="ORF">PYK22_00609</name>
</gene>
<dbReference type="EMBL" id="CBXV010000002">
    <property type="protein sequence ID" value="CDM64615.1"/>
    <property type="molecule type" value="Genomic_DNA"/>
</dbReference>
<evidence type="ECO:0000256" key="1">
    <source>
        <dbReference type="ARBA" id="ARBA00001947"/>
    </source>
</evidence>
<dbReference type="Pfam" id="PF00753">
    <property type="entry name" value="Lactamase_B"/>
    <property type="match status" value="1"/>
</dbReference>
<dbReference type="InterPro" id="IPR036866">
    <property type="entry name" value="RibonucZ/Hydroxyglut_hydro"/>
</dbReference>
<evidence type="ECO:0000259" key="5">
    <source>
        <dbReference type="SMART" id="SM00849"/>
    </source>
</evidence>
<dbReference type="SUPFAM" id="SSF56281">
    <property type="entry name" value="Metallo-hydrolase/oxidoreductase"/>
    <property type="match status" value="1"/>
</dbReference>
<dbReference type="Proteomes" id="UP000031518">
    <property type="component" value="Unassembled WGS sequence"/>
</dbReference>